<name>A0A1Y2BGI6_9FUNG</name>
<organism evidence="1 2">
    <name type="scientific">Neocallimastix californiae</name>
    <dbReference type="NCBI Taxonomy" id="1754190"/>
    <lineage>
        <taxon>Eukaryota</taxon>
        <taxon>Fungi</taxon>
        <taxon>Fungi incertae sedis</taxon>
        <taxon>Chytridiomycota</taxon>
        <taxon>Chytridiomycota incertae sedis</taxon>
        <taxon>Neocallimastigomycetes</taxon>
        <taxon>Neocallimastigales</taxon>
        <taxon>Neocallimastigaceae</taxon>
        <taxon>Neocallimastix</taxon>
    </lineage>
</organism>
<dbReference type="STRING" id="1754190.A0A1Y2BGI6"/>
<evidence type="ECO:0000313" key="2">
    <source>
        <dbReference type="Proteomes" id="UP000193920"/>
    </source>
</evidence>
<dbReference type="OrthoDB" id="1600564at2759"/>
<comment type="caution">
    <text evidence="1">The sequence shown here is derived from an EMBL/GenBank/DDBJ whole genome shotgun (WGS) entry which is preliminary data.</text>
</comment>
<dbReference type="InterPro" id="IPR036514">
    <property type="entry name" value="SGNH_hydro_sf"/>
</dbReference>
<protein>
    <recommendedName>
        <fullName evidence="3">SGNH hydrolase-type esterase domain-containing protein</fullName>
    </recommendedName>
</protein>
<dbReference type="Proteomes" id="UP000193920">
    <property type="component" value="Unassembled WGS sequence"/>
</dbReference>
<sequence>MSKDKKFYQNWNSINSLFVIWIGHNDLKCLYRKKTTFEIDKITTELFNLIEKIYEVGARNFLILEIQPQHINPLKQSKKEDILMYNNKIIVKAKNFFKKHLNTNITVYNTFKKIEEIMANCDFFGFKDCVSAWQNNKKNKMEDYLWINNHLSEKGNKILSDDINDILTSLKV</sequence>
<keyword evidence="2" id="KW-1185">Reference proteome</keyword>
<dbReference type="GO" id="GO:0016788">
    <property type="term" value="F:hydrolase activity, acting on ester bonds"/>
    <property type="evidence" value="ECO:0007669"/>
    <property type="project" value="InterPro"/>
</dbReference>
<dbReference type="AlphaFoldDB" id="A0A1Y2BGI6"/>
<gene>
    <name evidence="1" type="ORF">LY90DRAFT_511963</name>
</gene>
<dbReference type="SUPFAM" id="SSF52266">
    <property type="entry name" value="SGNH hydrolase"/>
    <property type="match status" value="1"/>
</dbReference>
<dbReference type="EMBL" id="MCOG01000158">
    <property type="protein sequence ID" value="ORY33929.1"/>
    <property type="molecule type" value="Genomic_DNA"/>
</dbReference>
<proteinExistence type="predicted"/>
<evidence type="ECO:0000313" key="1">
    <source>
        <dbReference type="EMBL" id="ORY33929.1"/>
    </source>
</evidence>
<accession>A0A1Y2BGI6</accession>
<dbReference type="Gene3D" id="3.40.50.1110">
    <property type="entry name" value="SGNH hydrolase"/>
    <property type="match status" value="1"/>
</dbReference>
<evidence type="ECO:0008006" key="3">
    <source>
        <dbReference type="Google" id="ProtNLM"/>
    </source>
</evidence>
<reference evidence="1" key="1">
    <citation type="submission" date="2016-08" db="EMBL/GenBank/DDBJ databases">
        <title>A Parts List for Fungal Cellulosomes Revealed by Comparative Genomics.</title>
        <authorList>
            <consortium name="DOE Joint Genome Institute"/>
            <person name="Haitjema C.H."/>
            <person name="Gilmore S.P."/>
            <person name="Henske J.K."/>
            <person name="Solomon K.V."/>
            <person name="De Groot R."/>
            <person name="Kuo A."/>
            <person name="Mondo S.J."/>
            <person name="Salamov A.A."/>
            <person name="Labutti K."/>
            <person name="Zhao Z."/>
            <person name="Chiniquy J."/>
            <person name="Barry K."/>
            <person name="Brewer H.M."/>
            <person name="Purvine S.O."/>
            <person name="Wright A.T."/>
            <person name="Boxma B."/>
            <person name="Van Alen T."/>
            <person name="Hackstein J.H."/>
            <person name="Baker S.E."/>
            <person name="Grigoriev I.V."/>
            <person name="O'Malley M.A."/>
        </authorList>
    </citation>
    <scope>NUCLEOTIDE SEQUENCE [LARGE SCALE GENOMIC DNA]</scope>
    <source>
        <strain evidence="1">G1</strain>
    </source>
</reference>
<dbReference type="Pfam" id="PF00657">
    <property type="entry name" value="Lipase_GDSL"/>
    <property type="match status" value="1"/>
</dbReference>
<dbReference type="InterPro" id="IPR001087">
    <property type="entry name" value="GDSL"/>
</dbReference>